<dbReference type="AlphaFoldDB" id="A0A1Y1MPP3"/>
<feature type="region of interest" description="Disordered" evidence="1">
    <location>
        <begin position="20"/>
        <end position="42"/>
    </location>
</feature>
<organism evidence="2">
    <name type="scientific">Photinus pyralis</name>
    <name type="common">Common eastern firefly</name>
    <name type="synonym">Lampyris pyralis</name>
    <dbReference type="NCBI Taxonomy" id="7054"/>
    <lineage>
        <taxon>Eukaryota</taxon>
        <taxon>Metazoa</taxon>
        <taxon>Ecdysozoa</taxon>
        <taxon>Arthropoda</taxon>
        <taxon>Hexapoda</taxon>
        <taxon>Insecta</taxon>
        <taxon>Pterygota</taxon>
        <taxon>Neoptera</taxon>
        <taxon>Endopterygota</taxon>
        <taxon>Coleoptera</taxon>
        <taxon>Polyphaga</taxon>
        <taxon>Elateriformia</taxon>
        <taxon>Elateroidea</taxon>
        <taxon>Lampyridae</taxon>
        <taxon>Lampyrinae</taxon>
        <taxon>Photinus</taxon>
    </lineage>
</organism>
<dbReference type="EMBL" id="GEZM01025047">
    <property type="protein sequence ID" value="JAV87621.1"/>
    <property type="molecule type" value="Transcribed_RNA"/>
</dbReference>
<protein>
    <submittedName>
        <fullName evidence="2">Uncharacterized protein</fullName>
    </submittedName>
</protein>
<evidence type="ECO:0000256" key="1">
    <source>
        <dbReference type="SAM" id="MobiDB-lite"/>
    </source>
</evidence>
<reference evidence="2" key="1">
    <citation type="journal article" date="2016" name="Sci. Rep.">
        <title>Molecular characterization of firefly nuptial gifts: a multi-omics approach sheds light on postcopulatory sexual selection.</title>
        <authorList>
            <person name="Al-Wathiqui N."/>
            <person name="Fallon T.R."/>
            <person name="South A."/>
            <person name="Weng J.K."/>
            <person name="Lewis S.M."/>
        </authorList>
    </citation>
    <scope>NUCLEOTIDE SEQUENCE</scope>
</reference>
<evidence type="ECO:0000313" key="2">
    <source>
        <dbReference type="EMBL" id="JAV87621.1"/>
    </source>
</evidence>
<proteinExistence type="predicted"/>
<name>A0A1Y1MPP3_PHOPY</name>
<sequence length="119" mass="12884">MAKLFRSELKISPQIVHGKGPKPIENMMMKTPKDTTGRNPSTLTMSSATICLSFSVKNSPRKTVETAMIASELIRSILRPSLSTINEEIKVAITWNAPTHIVAICGSTFAPDDAKISGV</sequence>
<accession>A0A1Y1MPP3</accession>